<feature type="chain" id="PRO_5026351895" evidence="5">
    <location>
        <begin position="17"/>
        <end position="350"/>
    </location>
</feature>
<dbReference type="VEuPathDB" id="VectorBase:ACON013503"/>
<dbReference type="InterPro" id="IPR050733">
    <property type="entry name" value="Vitellogenin/Apolipophorin"/>
</dbReference>
<dbReference type="VEuPathDB" id="VectorBase:ACON2_029882"/>
<feature type="region of interest" description="Disordered" evidence="4">
    <location>
        <begin position="220"/>
        <end position="250"/>
    </location>
</feature>
<evidence type="ECO:0000256" key="2">
    <source>
        <dbReference type="ARBA" id="ARBA00022761"/>
    </source>
</evidence>
<dbReference type="InterPro" id="IPR001747">
    <property type="entry name" value="Vitellogenin_N"/>
</dbReference>
<protein>
    <submittedName>
        <fullName evidence="7">Vitellogenin domain-containing protein</fullName>
    </submittedName>
</protein>
<feature type="domain" description="Vitellogenin" evidence="6">
    <location>
        <begin position="41"/>
        <end position="350"/>
    </location>
</feature>
<name>A0A6E8W776_ANOCL</name>
<dbReference type="SUPFAM" id="SSF56968">
    <property type="entry name" value="Lipovitellin-phosvitin complex, beta-sheet shell regions"/>
    <property type="match status" value="1"/>
</dbReference>
<reference key="1">
    <citation type="journal article" date="2019" name="Genes (Basel)">
        <title>A High-Quality De novo Genome Assembly from a Single Mosquito Using PacBio Sequencing.</title>
        <authorList>
            <person name="Kingan S.B."/>
            <person name="Heaton H."/>
            <person name="Cudini J."/>
            <person name="Lambert C.C."/>
            <person name="Baybayan P."/>
            <person name="Galvin B.D."/>
            <person name="Durbin R."/>
            <person name="Korlach J."/>
            <person name="Lawniczak M.K.N."/>
        </authorList>
    </citation>
    <scope>NUCLEOTIDE SEQUENCE [LARGE SCALE GENOMIC DNA]</scope>
    <source>
        <strain>Mali-NIH</strain>
    </source>
</reference>
<evidence type="ECO:0000313" key="8">
    <source>
        <dbReference type="Proteomes" id="UP001105220"/>
    </source>
</evidence>
<evidence type="ECO:0000313" key="7">
    <source>
        <dbReference type="EnsemblMetazoa" id="ACON013503-PA"/>
    </source>
</evidence>
<dbReference type="EnsemblMetazoa" id="ACON013503-RA">
    <property type="protein sequence ID" value="ACON013503-PA"/>
    <property type="gene ID" value="ACON013503"/>
</dbReference>
<dbReference type="VEuPathDB" id="VectorBase:ACMO_011853"/>
<dbReference type="PANTHER" id="PTHR23345">
    <property type="entry name" value="VITELLOGENIN-RELATED"/>
    <property type="match status" value="1"/>
</dbReference>
<evidence type="ECO:0000256" key="1">
    <source>
        <dbReference type="ARBA" id="ARBA00022729"/>
    </source>
</evidence>
<evidence type="ECO:0000256" key="5">
    <source>
        <dbReference type="SAM" id="SignalP"/>
    </source>
</evidence>
<dbReference type="InterPro" id="IPR015816">
    <property type="entry name" value="Vitellinogen_b-sht_N"/>
</dbReference>
<dbReference type="VEuPathDB" id="VectorBase:ACON2_034670"/>
<feature type="compositionally biased region" description="Low complexity" evidence="4">
    <location>
        <begin position="220"/>
        <end position="241"/>
    </location>
</feature>
<feature type="signal peptide" evidence="5">
    <location>
        <begin position="1"/>
        <end position="16"/>
    </location>
</feature>
<dbReference type="GO" id="GO:0005319">
    <property type="term" value="F:lipid transporter activity"/>
    <property type="evidence" value="ECO:0007669"/>
    <property type="project" value="InterPro"/>
</dbReference>
<dbReference type="Pfam" id="PF01347">
    <property type="entry name" value="Vitellogenin_N"/>
    <property type="match status" value="1"/>
</dbReference>
<accession>A0A6E8W776</accession>
<sequence length="350" mass="40443">MIAKLLLLTLVGLCTAYQYSYEYEFPSSRPFNKTGFEFGAWEPNKEYVYNVTTKTMTALPDLEDYWTGIVTHGYLVIRPKDHNYVVAYIDRPTYAAFNEYLPRGYRTELSRFNLKWQPMPFSSKPFGIYYNKGAVKGFYVEKTVPNHEVNMLKGWVSQLQLDTQGAYVIKSEFNQFPENNTLTEGSAACVKPQYYFGNVISEQEAGRQRYNYYYKDFDLSDSSSSESSSSSDESDDSNSSSSEERKPNREHFFEKQQYTEKECPVKYQAQYVEQGDKICFTSRPLPTCASQCKATEKAPKYVDVHCRDATDSVAQLYKQQIRKGVNPDMSNKSVTKTVKFFLPKKCVHVY</sequence>
<dbReference type="SMART" id="SM00638">
    <property type="entry name" value="LPD_N"/>
    <property type="match status" value="1"/>
</dbReference>
<dbReference type="PANTHER" id="PTHR23345:SF15">
    <property type="entry name" value="VITELLOGENIN 1-RELATED"/>
    <property type="match status" value="1"/>
</dbReference>
<evidence type="ECO:0000259" key="6">
    <source>
        <dbReference type="PROSITE" id="PS51211"/>
    </source>
</evidence>
<dbReference type="VEuPathDB" id="VectorBase:ACMO_007402"/>
<dbReference type="InterPro" id="IPR015819">
    <property type="entry name" value="Lipid_transp_b-sht_shell"/>
</dbReference>
<keyword evidence="8" id="KW-1185">Reference proteome</keyword>
<proteinExistence type="predicted"/>
<keyword evidence="1 5" id="KW-0732">Signal</keyword>
<keyword evidence="2" id="KW-0758">Storage protein</keyword>
<dbReference type="Gene3D" id="2.30.230.10">
    <property type="entry name" value="Lipovitellin, beta-sheet shell regions, chain A"/>
    <property type="match status" value="1"/>
</dbReference>
<dbReference type="Proteomes" id="UP001105220">
    <property type="component" value="Unplaced"/>
</dbReference>
<organism evidence="7 8">
    <name type="scientific">Anopheles coluzzii</name>
    <name type="common">African malaria mosquito</name>
    <dbReference type="NCBI Taxonomy" id="1518534"/>
    <lineage>
        <taxon>Eukaryota</taxon>
        <taxon>Metazoa</taxon>
        <taxon>Ecdysozoa</taxon>
        <taxon>Arthropoda</taxon>
        <taxon>Hexapoda</taxon>
        <taxon>Insecta</taxon>
        <taxon>Pterygota</taxon>
        <taxon>Neoptera</taxon>
        <taxon>Endopterygota</taxon>
        <taxon>Diptera</taxon>
        <taxon>Nematocera</taxon>
        <taxon>Culicoidea</taxon>
        <taxon>Culicidae</taxon>
        <taxon>Anophelinae</taxon>
        <taxon>Anopheles</taxon>
    </lineage>
</organism>
<evidence type="ECO:0000256" key="4">
    <source>
        <dbReference type="SAM" id="MobiDB-lite"/>
    </source>
</evidence>
<comment type="caution">
    <text evidence="3">Lacks conserved residue(s) required for the propagation of feature annotation.</text>
</comment>
<dbReference type="PROSITE" id="PS51211">
    <property type="entry name" value="VITELLOGENIN"/>
    <property type="match status" value="1"/>
</dbReference>
<evidence type="ECO:0000256" key="3">
    <source>
        <dbReference type="PROSITE-ProRule" id="PRU00557"/>
    </source>
</evidence>
<dbReference type="AlphaFoldDB" id="A0A6E8W776"/>
<reference evidence="7" key="2">
    <citation type="submission" date="2020-05" db="UniProtKB">
        <authorList>
            <consortium name="EnsemblMetazoa"/>
        </authorList>
    </citation>
    <scope>IDENTIFICATION</scope>
    <source>
        <strain evidence="7">Ngousso</strain>
    </source>
</reference>